<dbReference type="InterPro" id="IPR055170">
    <property type="entry name" value="GFO_IDH_MocA-like_dom"/>
</dbReference>
<evidence type="ECO:0000259" key="1">
    <source>
        <dbReference type="Pfam" id="PF01408"/>
    </source>
</evidence>
<evidence type="ECO:0000313" key="3">
    <source>
        <dbReference type="EMBL" id="MDI6449451.1"/>
    </source>
</evidence>
<dbReference type="SUPFAM" id="SSF55347">
    <property type="entry name" value="Glyceraldehyde-3-phosphate dehydrogenase-like, C-terminal domain"/>
    <property type="match status" value="1"/>
</dbReference>
<protein>
    <submittedName>
        <fullName evidence="3">Gfo/Idh/MocA family oxidoreductase</fullName>
    </submittedName>
</protein>
<dbReference type="InterPro" id="IPR000683">
    <property type="entry name" value="Gfo/Idh/MocA-like_OxRdtase_N"/>
</dbReference>
<dbReference type="RefSeq" id="WP_349244857.1">
    <property type="nucleotide sequence ID" value="NZ_JASCXX010000010.1"/>
</dbReference>
<dbReference type="PROSITE" id="PS51318">
    <property type="entry name" value="TAT"/>
    <property type="match status" value="1"/>
</dbReference>
<dbReference type="InterPro" id="IPR006311">
    <property type="entry name" value="TAT_signal"/>
</dbReference>
<proteinExistence type="predicted"/>
<keyword evidence="4" id="KW-1185">Reference proteome</keyword>
<name>A0AAW6TUM4_9BACT</name>
<organism evidence="3 4">
    <name type="scientific">Anaerobaca lacustris</name>
    <dbReference type="NCBI Taxonomy" id="3044600"/>
    <lineage>
        <taxon>Bacteria</taxon>
        <taxon>Pseudomonadati</taxon>
        <taxon>Planctomycetota</taxon>
        <taxon>Phycisphaerae</taxon>
        <taxon>Sedimentisphaerales</taxon>
        <taxon>Anaerobacaceae</taxon>
        <taxon>Anaerobaca</taxon>
    </lineage>
</organism>
<feature type="domain" description="GFO/IDH/MocA-like oxidoreductase" evidence="2">
    <location>
        <begin position="201"/>
        <end position="339"/>
    </location>
</feature>
<dbReference type="GO" id="GO:0000166">
    <property type="term" value="F:nucleotide binding"/>
    <property type="evidence" value="ECO:0007669"/>
    <property type="project" value="InterPro"/>
</dbReference>
<dbReference type="InterPro" id="IPR036291">
    <property type="entry name" value="NAD(P)-bd_dom_sf"/>
</dbReference>
<dbReference type="EMBL" id="JASCXX010000010">
    <property type="protein sequence ID" value="MDI6449451.1"/>
    <property type="molecule type" value="Genomic_DNA"/>
</dbReference>
<reference evidence="3" key="1">
    <citation type="submission" date="2023-05" db="EMBL/GenBank/DDBJ databases">
        <title>Anaerotaeda fermentans gen. nov., sp. nov., a novel anaerobic planctomycete of the new family within the order Sedimentisphaerales isolated from Taman Peninsula, Russia.</title>
        <authorList>
            <person name="Khomyakova M.A."/>
            <person name="Merkel A.Y."/>
            <person name="Slobodkin A.I."/>
        </authorList>
    </citation>
    <scope>NUCLEOTIDE SEQUENCE</scope>
    <source>
        <strain evidence="3">M17dextr</strain>
    </source>
</reference>
<gene>
    <name evidence="3" type="ORF">QJ522_10395</name>
</gene>
<sequence length="444" mass="48989">MENQRKHERLSRRDFVKGAAAGAFSVAALSGLSPRAYAAGSDKVRLGLIGCGGRGMHDTLRCLISAPNVELVALGDIFKERVDSARRRFTSRPVDDEGKPTADNVADKVKLTEETCFAGWDAHTKVLATDVDMVILTTPPQFRPMMLKEAIEAGKHVFMEKPVAVDPVGVRSVIASSELADQKGLTIVAGTQMRRISHLVEAMKRIRDGALGTIQSGQCFRLGGAMRGWGPQQRDPSWSEMEWQLRRWLFMTWLSGDFIVEMHVHDLDLINWALDGSPVQCVALGGRQQRVEPEYGDSYDHFAVEYDYANGVSVSYKGAQQDGIANPHYGHIVGTKGSARLDFGRAVFEGDYTAEIAWDRHDPCLTQHADQIAAIREGKRLNEGRQIAESTLTAIMGRMSAYTGRAMTWKWAMNGSKLDLTPPAYEFGDLPTPEVAIPGKTRLI</sequence>
<accession>A0AAW6TUM4</accession>
<evidence type="ECO:0000259" key="2">
    <source>
        <dbReference type="Pfam" id="PF22725"/>
    </source>
</evidence>
<dbReference type="NCBIfam" id="TIGR01409">
    <property type="entry name" value="TAT_signal_seq"/>
    <property type="match status" value="1"/>
</dbReference>
<dbReference type="InterPro" id="IPR050463">
    <property type="entry name" value="Gfo/Idh/MocA_oxidrdct_glycsds"/>
</dbReference>
<dbReference type="Pfam" id="PF01408">
    <property type="entry name" value="GFO_IDH_MocA"/>
    <property type="match status" value="1"/>
</dbReference>
<dbReference type="InterPro" id="IPR019546">
    <property type="entry name" value="TAT_signal_bac_arc"/>
</dbReference>
<dbReference type="Proteomes" id="UP001431776">
    <property type="component" value="Unassembled WGS sequence"/>
</dbReference>
<dbReference type="PANTHER" id="PTHR43818">
    <property type="entry name" value="BCDNA.GH03377"/>
    <property type="match status" value="1"/>
</dbReference>
<dbReference type="AlphaFoldDB" id="A0AAW6TUM4"/>
<dbReference type="PANTHER" id="PTHR43818:SF5">
    <property type="entry name" value="OXIDOREDUCTASE FAMILY PROTEIN"/>
    <property type="match status" value="1"/>
</dbReference>
<dbReference type="Gene3D" id="3.30.360.10">
    <property type="entry name" value="Dihydrodipicolinate Reductase, domain 2"/>
    <property type="match status" value="1"/>
</dbReference>
<dbReference type="Pfam" id="PF22725">
    <property type="entry name" value="GFO_IDH_MocA_C3"/>
    <property type="match status" value="1"/>
</dbReference>
<dbReference type="Gene3D" id="3.40.50.720">
    <property type="entry name" value="NAD(P)-binding Rossmann-like Domain"/>
    <property type="match status" value="1"/>
</dbReference>
<dbReference type="SUPFAM" id="SSF51735">
    <property type="entry name" value="NAD(P)-binding Rossmann-fold domains"/>
    <property type="match status" value="1"/>
</dbReference>
<comment type="caution">
    <text evidence="3">The sequence shown here is derived from an EMBL/GenBank/DDBJ whole genome shotgun (WGS) entry which is preliminary data.</text>
</comment>
<evidence type="ECO:0000313" key="4">
    <source>
        <dbReference type="Proteomes" id="UP001431776"/>
    </source>
</evidence>
<feature type="domain" description="Gfo/Idh/MocA-like oxidoreductase N-terminal" evidence="1">
    <location>
        <begin position="45"/>
        <end position="186"/>
    </location>
</feature>